<evidence type="ECO:0000313" key="2">
    <source>
        <dbReference type="Proteomes" id="UP001470230"/>
    </source>
</evidence>
<proteinExistence type="predicted"/>
<sequence>MTFNNEVFHKTSAEVNTQVAIYFDVVDNAITMSKTNNKYVIDAQASYSPSAPIHAGSFTTFIISPACDNTTDLYNGFIKETLMINALLSASVNARFDKLGDHAFNVLWVGCKDAMDVVEKHEILANSISIYTQNFGPEESFITACGAFTITPRFVDSIIFLFPLTPVHHTVFKNPIFKNFQLRCGGYGVVPTIPLATDGSDPMFIELCQNAMNINGEQKGFNKEVIQSLTNIDNCNITNGNISYDRTSFFIGLPTETDNTFQQATKVDPSAGSNNYFKNKTPPFMALLQDTVISIHVQPNGMPPVVEIDQYNIHSIVQFANK</sequence>
<gene>
    <name evidence="1" type="ORF">M9Y10_000681</name>
</gene>
<comment type="caution">
    <text evidence="1">The sequence shown here is derived from an EMBL/GenBank/DDBJ whole genome shotgun (WGS) entry which is preliminary data.</text>
</comment>
<accession>A0ABR2L5X2</accession>
<evidence type="ECO:0000313" key="1">
    <source>
        <dbReference type="EMBL" id="KAK8898396.1"/>
    </source>
</evidence>
<organism evidence="1 2">
    <name type="scientific">Tritrichomonas musculus</name>
    <dbReference type="NCBI Taxonomy" id="1915356"/>
    <lineage>
        <taxon>Eukaryota</taxon>
        <taxon>Metamonada</taxon>
        <taxon>Parabasalia</taxon>
        <taxon>Tritrichomonadida</taxon>
        <taxon>Tritrichomonadidae</taxon>
        <taxon>Tritrichomonas</taxon>
    </lineage>
</organism>
<dbReference type="Proteomes" id="UP001470230">
    <property type="component" value="Unassembled WGS sequence"/>
</dbReference>
<name>A0ABR2L5X2_9EUKA</name>
<protein>
    <submittedName>
        <fullName evidence="1">Uncharacterized protein</fullName>
    </submittedName>
</protein>
<reference evidence="1 2" key="1">
    <citation type="submission" date="2024-04" db="EMBL/GenBank/DDBJ databases">
        <title>Tritrichomonas musculus Genome.</title>
        <authorList>
            <person name="Alves-Ferreira E."/>
            <person name="Grigg M."/>
            <person name="Lorenzi H."/>
            <person name="Galac M."/>
        </authorList>
    </citation>
    <scope>NUCLEOTIDE SEQUENCE [LARGE SCALE GENOMIC DNA]</scope>
    <source>
        <strain evidence="1 2">EAF2021</strain>
    </source>
</reference>
<keyword evidence="2" id="KW-1185">Reference proteome</keyword>
<dbReference type="EMBL" id="JAPFFF010000001">
    <property type="protein sequence ID" value="KAK8898396.1"/>
    <property type="molecule type" value="Genomic_DNA"/>
</dbReference>